<dbReference type="PROSITE" id="PS50885">
    <property type="entry name" value="HAMP"/>
    <property type="match status" value="1"/>
</dbReference>
<evidence type="ECO:0000256" key="11">
    <source>
        <dbReference type="SAM" id="Phobius"/>
    </source>
</evidence>
<name>A0A159ZUJ3_PSEFL</name>
<proteinExistence type="inferred from homology"/>
<dbReference type="SUPFAM" id="SSF58104">
    <property type="entry name" value="Methyl-accepting chemotaxis protein (MCP) signaling domain"/>
    <property type="match status" value="1"/>
</dbReference>
<evidence type="ECO:0000256" key="7">
    <source>
        <dbReference type="ARBA" id="ARBA00023136"/>
    </source>
</evidence>
<feature type="domain" description="HAMP" evidence="13">
    <location>
        <begin position="171"/>
        <end position="223"/>
    </location>
</feature>
<accession>A0A159ZUJ3</accession>
<dbReference type="Pfam" id="PF00015">
    <property type="entry name" value="MCPsignal"/>
    <property type="match status" value="1"/>
</dbReference>
<evidence type="ECO:0000259" key="13">
    <source>
        <dbReference type="PROSITE" id="PS50885"/>
    </source>
</evidence>
<dbReference type="InterPro" id="IPR004089">
    <property type="entry name" value="MCPsignal_dom"/>
</dbReference>
<keyword evidence="7 11" id="KW-0472">Membrane</keyword>
<evidence type="ECO:0000259" key="12">
    <source>
        <dbReference type="PROSITE" id="PS50111"/>
    </source>
</evidence>
<dbReference type="PANTHER" id="PTHR32089">
    <property type="entry name" value="METHYL-ACCEPTING CHEMOTAXIS PROTEIN MCPB"/>
    <property type="match status" value="1"/>
</dbReference>
<evidence type="ECO:0000256" key="4">
    <source>
        <dbReference type="ARBA" id="ARBA00022500"/>
    </source>
</evidence>
<evidence type="ECO:0000256" key="3">
    <source>
        <dbReference type="ARBA" id="ARBA00022481"/>
    </source>
</evidence>
<gene>
    <name evidence="14" type="ORF">TK06_05895</name>
</gene>
<dbReference type="EMBL" id="CP015225">
    <property type="protein sequence ID" value="AMZ70654.1"/>
    <property type="molecule type" value="Genomic_DNA"/>
</dbReference>
<dbReference type="GO" id="GO:0007165">
    <property type="term" value="P:signal transduction"/>
    <property type="evidence" value="ECO:0007669"/>
    <property type="project" value="UniProtKB-KW"/>
</dbReference>
<dbReference type="Gene3D" id="1.10.287.950">
    <property type="entry name" value="Methyl-accepting chemotaxis protein"/>
    <property type="match status" value="1"/>
</dbReference>
<keyword evidence="3" id="KW-0488">Methylation</keyword>
<evidence type="ECO:0000256" key="1">
    <source>
        <dbReference type="ARBA" id="ARBA00004651"/>
    </source>
</evidence>
<dbReference type="FunFam" id="1.10.287.950:FF:000001">
    <property type="entry name" value="Methyl-accepting chemotaxis sensory transducer"/>
    <property type="match status" value="1"/>
</dbReference>
<evidence type="ECO:0000256" key="6">
    <source>
        <dbReference type="ARBA" id="ARBA00022989"/>
    </source>
</evidence>
<evidence type="ECO:0000256" key="8">
    <source>
        <dbReference type="ARBA" id="ARBA00023224"/>
    </source>
</evidence>
<comment type="similarity">
    <text evidence="9">Belongs to the methyl-accepting chemotaxis (MCP) protein family.</text>
</comment>
<dbReference type="PROSITE" id="PS50111">
    <property type="entry name" value="CHEMOTAXIS_TRANSDUC_2"/>
    <property type="match status" value="1"/>
</dbReference>
<organism evidence="14 15">
    <name type="scientific">Pseudomonas fluorescens</name>
    <dbReference type="NCBI Taxonomy" id="294"/>
    <lineage>
        <taxon>Bacteria</taxon>
        <taxon>Pseudomonadati</taxon>
        <taxon>Pseudomonadota</taxon>
        <taxon>Gammaproteobacteria</taxon>
        <taxon>Pseudomonadales</taxon>
        <taxon>Pseudomonadaceae</taxon>
        <taxon>Pseudomonas</taxon>
    </lineage>
</organism>
<keyword evidence="6 11" id="KW-1133">Transmembrane helix</keyword>
<keyword evidence="5 11" id="KW-0812">Transmembrane</keyword>
<evidence type="ECO:0000256" key="2">
    <source>
        <dbReference type="ARBA" id="ARBA00022475"/>
    </source>
</evidence>
<dbReference type="AlphaFoldDB" id="A0A159ZUJ3"/>
<dbReference type="SMART" id="SM00304">
    <property type="entry name" value="HAMP"/>
    <property type="match status" value="1"/>
</dbReference>
<reference evidence="15" key="1">
    <citation type="submission" date="2016-04" db="EMBL/GenBank/DDBJ databases">
        <authorList>
            <person name="Ray J."/>
            <person name="Price M."/>
            <person name="Deutschbauer A."/>
        </authorList>
    </citation>
    <scope>NUCLEOTIDE SEQUENCE [LARGE SCALE GENOMIC DNA]</scope>
    <source>
        <strain evidence="15">FW300-N2E2</strain>
    </source>
</reference>
<dbReference type="Pfam" id="PF00672">
    <property type="entry name" value="HAMP"/>
    <property type="match status" value="1"/>
</dbReference>
<feature type="domain" description="Methyl-accepting transducer" evidence="12">
    <location>
        <begin position="228"/>
        <end position="464"/>
    </location>
</feature>
<dbReference type="GO" id="GO:0006935">
    <property type="term" value="P:chemotaxis"/>
    <property type="evidence" value="ECO:0007669"/>
    <property type="project" value="UniProtKB-KW"/>
</dbReference>
<dbReference type="Proteomes" id="UP000076083">
    <property type="component" value="Chromosome"/>
</dbReference>
<keyword evidence="4" id="KW-0145">Chemotaxis</keyword>
<comment type="subcellular location">
    <subcellularLocation>
        <location evidence="1">Cell membrane</location>
        <topology evidence="1">Multi-pass membrane protein</topology>
    </subcellularLocation>
</comment>
<evidence type="ECO:0000256" key="5">
    <source>
        <dbReference type="ARBA" id="ARBA00022692"/>
    </source>
</evidence>
<dbReference type="CDD" id="cd11386">
    <property type="entry name" value="MCP_signal"/>
    <property type="match status" value="1"/>
</dbReference>
<dbReference type="InterPro" id="IPR003660">
    <property type="entry name" value="HAMP_dom"/>
</dbReference>
<protein>
    <recommendedName>
        <fullName evidence="16">Methyl-accepting chemotaxis protein</fullName>
    </recommendedName>
</protein>
<sequence length="500" mass="53767">MALAILLALTGFYGLRSDGQSLKRINKLGSLFDQTAFSRDANFVYALTADSEQLAKHDANLKTMQQMLSGVLDDIRAGGWPLEDLDSIKRLDEKLRAYIDTRNQKQTGADVTQTVLKLNESLSSLQNEINELYAAEEIRAKTSVDLVFAILGGVTLFALVLGGLISWIIGRQIVIPLQQALQASERIANGDLTVELQSDRADELGHLLRSINNMAQRLRDVISQIGDSSHRLAASASQLATITTQTQAGIDSQKSETDLVATAMTEMTTTVQEVARNSEDAAGAAKKADHEASNALEVSQQAVAQIETLAREVGMSAESMTCLHQESERIGGVLDVIKTVAGQTNLLALNAAIEAARAGEAGRGFAVVADEVRSLAQRTQQSSEEIESLIEGLQRIAEESSRMMQASVQQTQSTVTGVRNTGDALAAITQQVSDIQQMSMLIATAAEEQTAVAEEINRSVLNVRETADQSATASAEISVSSVELAQLGGDLQRLVRRFKV</sequence>
<dbReference type="GO" id="GO:0005886">
    <property type="term" value="C:plasma membrane"/>
    <property type="evidence" value="ECO:0007669"/>
    <property type="project" value="UniProtKB-SubCell"/>
</dbReference>
<keyword evidence="2" id="KW-1003">Cell membrane</keyword>
<keyword evidence="8 10" id="KW-0807">Transducer</keyword>
<dbReference type="CDD" id="cd06225">
    <property type="entry name" value="HAMP"/>
    <property type="match status" value="1"/>
</dbReference>
<evidence type="ECO:0008006" key="16">
    <source>
        <dbReference type="Google" id="ProtNLM"/>
    </source>
</evidence>
<dbReference type="SMART" id="SM00283">
    <property type="entry name" value="MA"/>
    <property type="match status" value="1"/>
</dbReference>
<evidence type="ECO:0000256" key="10">
    <source>
        <dbReference type="PROSITE-ProRule" id="PRU00284"/>
    </source>
</evidence>
<evidence type="ECO:0000256" key="9">
    <source>
        <dbReference type="ARBA" id="ARBA00029447"/>
    </source>
</evidence>
<evidence type="ECO:0000313" key="14">
    <source>
        <dbReference type="EMBL" id="AMZ70654.1"/>
    </source>
</evidence>
<evidence type="ECO:0000313" key="15">
    <source>
        <dbReference type="Proteomes" id="UP000076083"/>
    </source>
</evidence>
<reference evidence="14 15" key="2">
    <citation type="journal article" date="2018" name="Nature">
        <title>Mutant phenotypes for thousands of bacterial genes of unknown function.</title>
        <authorList>
            <person name="Price M.N."/>
            <person name="Wetmore K.M."/>
            <person name="Waters R.J."/>
            <person name="Callaghan M."/>
            <person name="Ray J."/>
            <person name="Liu H."/>
            <person name="Kuehl J.V."/>
            <person name="Melnyk R.A."/>
            <person name="Lamson J.S."/>
            <person name="Suh Y."/>
            <person name="Carlson H.K."/>
            <person name="Esquivel Z."/>
            <person name="Sadeeshkumar H."/>
            <person name="Chakraborty R."/>
            <person name="Zane G.M."/>
            <person name="Rubin B.E."/>
            <person name="Wall J.D."/>
            <person name="Visel A."/>
            <person name="Bristow J."/>
            <person name="Blow M.J."/>
            <person name="Arkin A.P."/>
            <person name="Deutschbauer A.M."/>
        </authorList>
    </citation>
    <scope>NUCLEOTIDE SEQUENCE [LARGE SCALE GENOMIC DNA]</scope>
    <source>
        <strain evidence="14 15">FW300-N2E2</strain>
    </source>
</reference>
<dbReference type="PANTHER" id="PTHR32089:SF120">
    <property type="entry name" value="METHYL-ACCEPTING CHEMOTAXIS PROTEIN TLPQ"/>
    <property type="match status" value="1"/>
</dbReference>
<feature type="transmembrane region" description="Helical" evidence="11">
    <location>
        <begin position="146"/>
        <end position="169"/>
    </location>
</feature>